<sequence>MTDEVSQLPLPLLEESSPQDELPDQGEIPEGVDSLPEVNSLPVEEEILLCFRGWLGVLPEYSISRAVISSNSGDNDASKDGAIATLGNEATSKRINLTISLPRRWRNLRLPPRRTRAWIVSMGIMRPVAPGEGPSKKLGEVLGAAASVMVNATVVEKILIGVILPPNKEKVDKLSLDQAMELEGLLAEFSEREQNTTEEMAKLRDDREAIAEKLRQLAYHHPNLGIDLDGMDMDCNLLEKKMVEADEHKEQGEGIGDTSPLSP</sequence>
<feature type="coiled-coil region" evidence="1">
    <location>
        <begin position="186"/>
        <end position="213"/>
    </location>
</feature>
<accession>A0A7J0D9B5</accession>
<protein>
    <submittedName>
        <fullName evidence="3">Uncharacterized protein</fullName>
    </submittedName>
</protein>
<evidence type="ECO:0000313" key="3">
    <source>
        <dbReference type="EMBL" id="GFS30250.1"/>
    </source>
</evidence>
<feature type="region of interest" description="Disordered" evidence="2">
    <location>
        <begin position="244"/>
        <end position="263"/>
    </location>
</feature>
<organism evidence="3 4">
    <name type="scientific">Actinidia rufa</name>
    <dbReference type="NCBI Taxonomy" id="165716"/>
    <lineage>
        <taxon>Eukaryota</taxon>
        <taxon>Viridiplantae</taxon>
        <taxon>Streptophyta</taxon>
        <taxon>Embryophyta</taxon>
        <taxon>Tracheophyta</taxon>
        <taxon>Spermatophyta</taxon>
        <taxon>Magnoliopsida</taxon>
        <taxon>eudicotyledons</taxon>
        <taxon>Gunneridae</taxon>
        <taxon>Pentapetalae</taxon>
        <taxon>asterids</taxon>
        <taxon>Ericales</taxon>
        <taxon>Actinidiaceae</taxon>
        <taxon>Actinidia</taxon>
    </lineage>
</organism>
<evidence type="ECO:0000256" key="2">
    <source>
        <dbReference type="SAM" id="MobiDB-lite"/>
    </source>
</evidence>
<name>A0A7J0D9B5_9ERIC</name>
<feature type="region of interest" description="Disordered" evidence="2">
    <location>
        <begin position="1"/>
        <end position="35"/>
    </location>
</feature>
<comment type="caution">
    <text evidence="3">The sequence shown here is derived from an EMBL/GenBank/DDBJ whole genome shotgun (WGS) entry which is preliminary data.</text>
</comment>
<dbReference type="EMBL" id="BJWL01000106">
    <property type="protein sequence ID" value="GFS30250.1"/>
    <property type="molecule type" value="Genomic_DNA"/>
</dbReference>
<evidence type="ECO:0000313" key="4">
    <source>
        <dbReference type="Proteomes" id="UP000585474"/>
    </source>
</evidence>
<dbReference type="Proteomes" id="UP000585474">
    <property type="component" value="Unassembled WGS sequence"/>
</dbReference>
<feature type="compositionally biased region" description="Low complexity" evidence="2">
    <location>
        <begin position="1"/>
        <end position="16"/>
    </location>
</feature>
<evidence type="ECO:0000256" key="1">
    <source>
        <dbReference type="SAM" id="Coils"/>
    </source>
</evidence>
<gene>
    <name evidence="3" type="ORF">Acr_00g0010990</name>
</gene>
<reference evidence="4" key="1">
    <citation type="submission" date="2019-07" db="EMBL/GenBank/DDBJ databases">
        <title>De Novo Assembly of kiwifruit Actinidia rufa.</title>
        <authorList>
            <person name="Sugita-Konishi S."/>
            <person name="Sato K."/>
            <person name="Mori E."/>
            <person name="Abe Y."/>
            <person name="Kisaki G."/>
            <person name="Hamano K."/>
            <person name="Suezawa K."/>
            <person name="Otani M."/>
            <person name="Fukuda T."/>
            <person name="Manabe T."/>
            <person name="Gomi K."/>
            <person name="Tabuchi M."/>
            <person name="Akimitsu K."/>
            <person name="Kataoka I."/>
        </authorList>
    </citation>
    <scope>NUCLEOTIDE SEQUENCE [LARGE SCALE GENOMIC DNA]</scope>
    <source>
        <strain evidence="4">cv. Fuchu</strain>
    </source>
</reference>
<keyword evidence="1" id="KW-0175">Coiled coil</keyword>
<proteinExistence type="predicted"/>
<keyword evidence="4" id="KW-1185">Reference proteome</keyword>
<dbReference type="AlphaFoldDB" id="A0A7J0D9B5"/>